<name>A0A9D1EU37_9FIRM</name>
<dbReference type="EMBL" id="DVIQ01000063">
    <property type="protein sequence ID" value="HIS31973.1"/>
    <property type="molecule type" value="Genomic_DNA"/>
</dbReference>
<reference evidence="3" key="1">
    <citation type="submission" date="2020-10" db="EMBL/GenBank/DDBJ databases">
        <authorList>
            <person name="Gilroy R."/>
        </authorList>
    </citation>
    <scope>NUCLEOTIDE SEQUENCE</scope>
    <source>
        <strain evidence="3">CHK190-19873</strain>
    </source>
</reference>
<dbReference type="GO" id="GO:0030288">
    <property type="term" value="C:outer membrane-bounded periplasmic space"/>
    <property type="evidence" value="ECO:0007669"/>
    <property type="project" value="TreeGrafter"/>
</dbReference>
<evidence type="ECO:0000259" key="2">
    <source>
        <dbReference type="SMART" id="SM00646"/>
    </source>
</evidence>
<feature type="domain" description="MurNAc-LAA" evidence="2">
    <location>
        <begin position="119"/>
        <end position="231"/>
    </location>
</feature>
<gene>
    <name evidence="3" type="ORF">IAB44_10565</name>
</gene>
<dbReference type="AlphaFoldDB" id="A0A9D1EU37"/>
<evidence type="ECO:0000313" key="3">
    <source>
        <dbReference type="EMBL" id="HIS31973.1"/>
    </source>
</evidence>
<dbReference type="SMART" id="SM00646">
    <property type="entry name" value="Ami_3"/>
    <property type="match status" value="1"/>
</dbReference>
<organism evidence="3 4">
    <name type="scientific">Candidatus Limivivens intestinipullorum</name>
    <dbReference type="NCBI Taxonomy" id="2840858"/>
    <lineage>
        <taxon>Bacteria</taxon>
        <taxon>Bacillati</taxon>
        <taxon>Bacillota</taxon>
        <taxon>Clostridia</taxon>
        <taxon>Lachnospirales</taxon>
        <taxon>Lachnospiraceae</taxon>
        <taxon>Lachnospiraceae incertae sedis</taxon>
        <taxon>Candidatus Limivivens</taxon>
    </lineage>
</organism>
<evidence type="ECO:0000256" key="1">
    <source>
        <dbReference type="ARBA" id="ARBA00022801"/>
    </source>
</evidence>
<reference evidence="3" key="2">
    <citation type="journal article" date="2021" name="PeerJ">
        <title>Extensive microbial diversity within the chicken gut microbiome revealed by metagenomics and culture.</title>
        <authorList>
            <person name="Gilroy R."/>
            <person name="Ravi A."/>
            <person name="Getino M."/>
            <person name="Pursley I."/>
            <person name="Horton D.L."/>
            <person name="Alikhan N.F."/>
            <person name="Baker D."/>
            <person name="Gharbi K."/>
            <person name="Hall N."/>
            <person name="Watson M."/>
            <person name="Adriaenssens E.M."/>
            <person name="Foster-Nyarko E."/>
            <person name="Jarju S."/>
            <person name="Secka A."/>
            <person name="Antonio M."/>
            <person name="Oren A."/>
            <person name="Chaudhuri R.R."/>
            <person name="La Ragione R."/>
            <person name="Hildebrand F."/>
            <person name="Pallen M.J."/>
        </authorList>
    </citation>
    <scope>NUCLEOTIDE SEQUENCE</scope>
    <source>
        <strain evidence="3">CHK190-19873</strain>
    </source>
</reference>
<comment type="caution">
    <text evidence="3">The sequence shown here is derived from an EMBL/GenBank/DDBJ whole genome shotgun (WGS) entry which is preliminary data.</text>
</comment>
<dbReference type="Gene3D" id="3.40.630.40">
    <property type="entry name" value="Zn-dependent exopeptidases"/>
    <property type="match status" value="1"/>
</dbReference>
<dbReference type="InterPro" id="IPR050695">
    <property type="entry name" value="N-acetylmuramoyl_amidase_3"/>
</dbReference>
<sequence length="239" mass="26024">MKRKLPEIFVTALLLLCAFFVGRAGGRLAEAAWQAGAQSGAGSLAGRRVVVDAGHGGNDPGKISVTGSNEKDINLAIALKLREKLSEWGCEVVMTRTTDTALCDDSTENKKQQDMKNRCKVIDEAGAALTVSIHQNSYTEESVKGPQVFYYESSLEAQEAARCIQDALNKELEIERPREIKANNTYYLLKRTASPTVIVECGFLSNYEEAGLLDTEEYQDQVAEAILEGIVGYLAISPA</sequence>
<accession>A0A9D1EU37</accession>
<dbReference type="GO" id="GO:0009253">
    <property type="term" value="P:peptidoglycan catabolic process"/>
    <property type="evidence" value="ECO:0007669"/>
    <property type="project" value="InterPro"/>
</dbReference>
<dbReference type="PANTHER" id="PTHR30404:SF0">
    <property type="entry name" value="N-ACETYLMURAMOYL-L-ALANINE AMIDASE AMIC"/>
    <property type="match status" value="1"/>
</dbReference>
<dbReference type="Proteomes" id="UP000823935">
    <property type="component" value="Unassembled WGS sequence"/>
</dbReference>
<dbReference type="PANTHER" id="PTHR30404">
    <property type="entry name" value="N-ACETYLMURAMOYL-L-ALANINE AMIDASE"/>
    <property type="match status" value="1"/>
</dbReference>
<dbReference type="GO" id="GO:0008745">
    <property type="term" value="F:N-acetylmuramoyl-L-alanine amidase activity"/>
    <property type="evidence" value="ECO:0007669"/>
    <property type="project" value="InterPro"/>
</dbReference>
<keyword evidence="1" id="KW-0378">Hydrolase</keyword>
<protein>
    <submittedName>
        <fullName evidence="3">N-acetylmuramoyl-L-alanine amidase</fullName>
    </submittedName>
</protein>
<proteinExistence type="predicted"/>
<dbReference type="SUPFAM" id="SSF53187">
    <property type="entry name" value="Zn-dependent exopeptidases"/>
    <property type="match status" value="1"/>
</dbReference>
<dbReference type="Pfam" id="PF01520">
    <property type="entry name" value="Amidase_3"/>
    <property type="match status" value="1"/>
</dbReference>
<dbReference type="InterPro" id="IPR002508">
    <property type="entry name" value="MurNAc-LAA_cat"/>
</dbReference>
<evidence type="ECO:0000313" key="4">
    <source>
        <dbReference type="Proteomes" id="UP000823935"/>
    </source>
</evidence>
<dbReference type="CDD" id="cd02696">
    <property type="entry name" value="MurNAc-LAA"/>
    <property type="match status" value="1"/>
</dbReference>